<keyword evidence="2" id="KW-1185">Reference proteome</keyword>
<proteinExistence type="predicted"/>
<evidence type="ECO:0000313" key="2">
    <source>
        <dbReference type="Proteomes" id="UP000008037"/>
    </source>
</evidence>
<organism evidence="1 2">
    <name type="scientific">Nitrososphaera gargensis (strain Ga9.2)</name>
    <dbReference type="NCBI Taxonomy" id="1237085"/>
    <lineage>
        <taxon>Archaea</taxon>
        <taxon>Nitrososphaerota</taxon>
        <taxon>Nitrososphaeria</taxon>
        <taxon>Nitrososphaerales</taxon>
        <taxon>Nitrososphaeraceae</taxon>
        <taxon>Nitrososphaera</taxon>
    </lineage>
</organism>
<accession>K0ILI9</accession>
<evidence type="ECO:0000313" key="1">
    <source>
        <dbReference type="EMBL" id="AFU59507.1"/>
    </source>
</evidence>
<sequence length="45" mass="5002">MPFFGRSAITAVTNIQFTLALSISAVERKQGPTFDNKLKDEPETM</sequence>
<dbReference type="Proteomes" id="UP000008037">
    <property type="component" value="Chromosome"/>
</dbReference>
<dbReference type="BioCyc" id="CNIT1237085:G1324-2585-MONOMER"/>
<dbReference type="InParanoid" id="K0ILI9"/>
<reference evidence="1 2" key="1">
    <citation type="journal article" date="2012" name="Environ. Microbiol.">
        <title>The genome of the ammonia-oxidizing Candidatus Nitrososphaera gargensis: insights into metabolic versatility and environmental adaptations.</title>
        <authorList>
            <person name="Spang A."/>
            <person name="Poehlein A."/>
            <person name="Offre P."/>
            <person name="Zumbragel S."/>
            <person name="Haider S."/>
            <person name="Rychlik N."/>
            <person name="Nowka B."/>
            <person name="Schmeisser C."/>
            <person name="Lebedeva E.V."/>
            <person name="Rattei T."/>
            <person name="Bohm C."/>
            <person name="Schmid M."/>
            <person name="Galushko A."/>
            <person name="Hatzenpichler R."/>
            <person name="Weinmaier T."/>
            <person name="Daniel R."/>
            <person name="Schleper C."/>
            <person name="Spieck E."/>
            <person name="Streit W."/>
            <person name="Wagner M."/>
        </authorList>
    </citation>
    <scope>NUCLEOTIDE SEQUENCE [LARGE SCALE GENOMIC DNA]</scope>
    <source>
        <strain evidence="2">Ga9.2</strain>
    </source>
</reference>
<gene>
    <name evidence="1" type="ordered locus">Ngar_c25850</name>
</gene>
<dbReference type="HOGENOM" id="CLU_3194630_0_0_2"/>
<dbReference type="KEGG" id="nga:Ngar_c25850"/>
<name>K0ILI9_NITGG</name>
<protein>
    <submittedName>
        <fullName evidence="1">Uncharacterized protein</fullName>
    </submittedName>
</protein>
<dbReference type="STRING" id="1237085.Ngar_c25850"/>
<dbReference type="AlphaFoldDB" id="K0ILI9"/>
<dbReference type="EMBL" id="CP002408">
    <property type="protein sequence ID" value="AFU59507.1"/>
    <property type="molecule type" value="Genomic_DNA"/>
</dbReference>